<dbReference type="InterPro" id="IPR012945">
    <property type="entry name" value="Tubulin-bd_cofactor_C_dom"/>
</dbReference>
<reference evidence="8" key="2">
    <citation type="submission" date="2015-01" db="EMBL/GenBank/DDBJ databases">
        <title>Evolutionary Origins and Diversification of the Mycorrhizal Mutualists.</title>
        <authorList>
            <consortium name="DOE Joint Genome Institute"/>
            <consortium name="Mycorrhizal Genomics Consortium"/>
            <person name="Kohler A."/>
            <person name="Kuo A."/>
            <person name="Nagy L.G."/>
            <person name="Floudas D."/>
            <person name="Copeland A."/>
            <person name="Barry K.W."/>
            <person name="Cichocki N."/>
            <person name="Veneault-Fourrey C."/>
            <person name="LaButti K."/>
            <person name="Lindquist E.A."/>
            <person name="Lipzen A."/>
            <person name="Lundell T."/>
            <person name="Morin E."/>
            <person name="Murat C."/>
            <person name="Riley R."/>
            <person name="Ohm R."/>
            <person name="Sun H."/>
            <person name="Tunlid A."/>
            <person name="Henrissat B."/>
            <person name="Grigoriev I.V."/>
            <person name="Hibbett D.S."/>
            <person name="Martin F."/>
        </authorList>
    </citation>
    <scope>NUCLEOTIDE SEQUENCE [LARGE SCALE GENOMIC DNA]</scope>
    <source>
        <strain evidence="8">Marx 270</strain>
    </source>
</reference>
<evidence type="ECO:0000256" key="5">
    <source>
        <dbReference type="ARBA" id="ARBA00026055"/>
    </source>
</evidence>
<dbReference type="AlphaFoldDB" id="A0A0C3JPK7"/>
<evidence type="ECO:0000256" key="3">
    <source>
        <dbReference type="ARBA" id="ARBA00022490"/>
    </source>
</evidence>
<dbReference type="Gene3D" id="2.160.20.70">
    <property type="match status" value="1"/>
</dbReference>
<dbReference type="FunCoup" id="A0A0C3JPK7">
    <property type="interactions" value="289"/>
</dbReference>
<dbReference type="Gene3D" id="1.20.58.1250">
    <property type="entry name" value="Tubulin Binding Cofactor C, N-terminal domain"/>
    <property type="match status" value="1"/>
</dbReference>
<evidence type="ECO:0000256" key="4">
    <source>
        <dbReference type="ARBA" id="ARBA00022990"/>
    </source>
</evidence>
<organism evidence="7 8">
    <name type="scientific">Pisolithus tinctorius Marx 270</name>
    <dbReference type="NCBI Taxonomy" id="870435"/>
    <lineage>
        <taxon>Eukaryota</taxon>
        <taxon>Fungi</taxon>
        <taxon>Dikarya</taxon>
        <taxon>Basidiomycota</taxon>
        <taxon>Agaricomycotina</taxon>
        <taxon>Agaricomycetes</taxon>
        <taxon>Agaricomycetidae</taxon>
        <taxon>Boletales</taxon>
        <taxon>Sclerodermatineae</taxon>
        <taxon>Pisolithaceae</taxon>
        <taxon>Pisolithus</taxon>
    </lineage>
</organism>
<evidence type="ECO:0000259" key="6">
    <source>
        <dbReference type="PROSITE" id="PS51329"/>
    </source>
</evidence>
<dbReference type="Pfam" id="PF16752">
    <property type="entry name" value="TBCC_N"/>
    <property type="match status" value="1"/>
</dbReference>
<evidence type="ECO:0000313" key="8">
    <source>
        <dbReference type="Proteomes" id="UP000054217"/>
    </source>
</evidence>
<dbReference type="STRING" id="870435.A0A0C3JPK7"/>
<accession>A0A0C3JPK7</accession>
<evidence type="ECO:0000256" key="1">
    <source>
        <dbReference type="ARBA" id="ARBA00004496"/>
    </source>
</evidence>
<dbReference type="InterPro" id="IPR031925">
    <property type="entry name" value="TBCC_N"/>
</dbReference>
<dbReference type="Pfam" id="PF07986">
    <property type="entry name" value="TBCC"/>
    <property type="match status" value="1"/>
</dbReference>
<comment type="subcellular location">
    <subcellularLocation>
        <location evidence="1">Cytoplasm</location>
    </subcellularLocation>
</comment>
<reference evidence="7 8" key="1">
    <citation type="submission" date="2014-04" db="EMBL/GenBank/DDBJ databases">
        <authorList>
            <consortium name="DOE Joint Genome Institute"/>
            <person name="Kuo A."/>
            <person name="Kohler A."/>
            <person name="Costa M.D."/>
            <person name="Nagy L.G."/>
            <person name="Floudas D."/>
            <person name="Copeland A."/>
            <person name="Barry K.W."/>
            <person name="Cichocki N."/>
            <person name="Veneault-Fourrey C."/>
            <person name="LaButti K."/>
            <person name="Lindquist E.A."/>
            <person name="Lipzen A."/>
            <person name="Lundell T."/>
            <person name="Morin E."/>
            <person name="Murat C."/>
            <person name="Sun H."/>
            <person name="Tunlid A."/>
            <person name="Henrissat B."/>
            <person name="Grigoriev I.V."/>
            <person name="Hibbett D.S."/>
            <person name="Martin F."/>
            <person name="Nordberg H.P."/>
            <person name="Cantor M.N."/>
            <person name="Hua S.X."/>
        </authorList>
    </citation>
    <scope>NUCLEOTIDE SEQUENCE [LARGE SCALE GENOMIC DNA]</scope>
    <source>
        <strain evidence="7 8">Marx 270</strain>
    </source>
</reference>
<dbReference type="InterPro" id="IPR027684">
    <property type="entry name" value="TBCC"/>
</dbReference>
<dbReference type="GO" id="GO:0015631">
    <property type="term" value="F:tubulin binding"/>
    <property type="evidence" value="ECO:0007669"/>
    <property type="project" value="InterPro"/>
</dbReference>
<dbReference type="PROSITE" id="PS51329">
    <property type="entry name" value="C_CAP_COFACTOR_C"/>
    <property type="match status" value="1"/>
</dbReference>
<dbReference type="OrthoDB" id="194775at2759"/>
<gene>
    <name evidence="7" type="ORF">M404DRAFT_994817</name>
</gene>
<dbReference type="GO" id="GO:0007023">
    <property type="term" value="P:post-chaperonin tubulin folding pathway"/>
    <property type="evidence" value="ECO:0007669"/>
    <property type="project" value="InterPro"/>
</dbReference>
<evidence type="ECO:0000256" key="2">
    <source>
        <dbReference type="ARBA" id="ARBA00008848"/>
    </source>
</evidence>
<dbReference type="InterPro" id="IPR017901">
    <property type="entry name" value="C-CAP_CF_C-like"/>
</dbReference>
<proteinExistence type="inferred from homology"/>
<keyword evidence="3" id="KW-0963">Cytoplasm</keyword>
<dbReference type="PANTHER" id="PTHR15139">
    <property type="entry name" value="TUBULIN FOLDING COFACTOR C"/>
    <property type="match status" value="1"/>
</dbReference>
<dbReference type="HOGENOM" id="CLU_032612_0_0_1"/>
<dbReference type="InParanoid" id="A0A0C3JPK7"/>
<keyword evidence="8" id="KW-1185">Reference proteome</keyword>
<sequence>MSESKWTFSQDFYTEFHAKAADITSRLDDLKHGSPTPGAVQAVAVDVSRLAKSLVEATGGLPSYDQRQCEMHIKSLEMAVEVLRGASCAVPKFSFKKKAAKAKTDDPAIHAVSIPLNVSPVTGSVKALSSLSCRYLTAADFEHRATSGELTLSDLATCIVNLLPKDGHSMDISAIHVQRLTDCVLLLPRISGSILLHNLSNCVLVAGCHQFRMHSSTNADVYLSAVSNPIIEHCSNIRFAEYPDTLMQNPEPQGNTASTVQDFSHIRSTPSPNWSVLPKDYRQQCWPVTPLEGQTLLDELKRILPGGDISQN</sequence>
<dbReference type="InterPro" id="IPR016098">
    <property type="entry name" value="CAP/MinC_C"/>
</dbReference>
<dbReference type="PANTHER" id="PTHR15139:SF0">
    <property type="entry name" value="TUBULIN-SPECIFIC CHAPERONE C"/>
    <property type="match status" value="1"/>
</dbReference>
<dbReference type="EMBL" id="KN831950">
    <property type="protein sequence ID" value="KIO11138.1"/>
    <property type="molecule type" value="Genomic_DNA"/>
</dbReference>
<keyword evidence="4" id="KW-0007">Acetylation</keyword>
<comment type="similarity">
    <text evidence="2">Belongs to the TBCC family.</text>
</comment>
<dbReference type="GO" id="GO:0005737">
    <property type="term" value="C:cytoplasm"/>
    <property type="evidence" value="ECO:0007669"/>
    <property type="project" value="UniProtKB-SubCell"/>
</dbReference>
<dbReference type="GO" id="GO:0007021">
    <property type="term" value="P:tubulin complex assembly"/>
    <property type="evidence" value="ECO:0007669"/>
    <property type="project" value="TreeGrafter"/>
</dbReference>
<comment type="subunit">
    <text evidence="5">Supercomplex made of cofactors A to E. Cofactors A and D function by capturing and stabilizing tubulin in a quasi-native conformation. Cofactor E binds to the cofactor D-tubulin complex; interaction with cofactor C then causes the release of tubulin polypeptides that are committed to the native state.</text>
</comment>
<name>A0A0C3JPK7_PISTI</name>
<protein>
    <recommendedName>
        <fullName evidence="6">C-CAP/cofactor C-like domain-containing protein</fullName>
    </recommendedName>
</protein>
<feature type="domain" description="C-CAP/cofactor C-like" evidence="6">
    <location>
        <begin position="115"/>
        <end position="265"/>
    </location>
</feature>
<dbReference type="InterPro" id="IPR038397">
    <property type="entry name" value="TBCC_N_sf"/>
</dbReference>
<evidence type="ECO:0000313" key="7">
    <source>
        <dbReference type="EMBL" id="KIO11138.1"/>
    </source>
</evidence>
<dbReference type="Proteomes" id="UP000054217">
    <property type="component" value="Unassembled WGS sequence"/>
</dbReference>